<evidence type="ECO:0000256" key="5">
    <source>
        <dbReference type="ARBA" id="ARBA00022695"/>
    </source>
</evidence>
<dbReference type="InParanoid" id="A0A1V8SCY4"/>
<evidence type="ECO:0000256" key="2">
    <source>
        <dbReference type="ARBA" id="ARBA00022478"/>
    </source>
</evidence>
<keyword evidence="4 9" id="KW-0808">Transferase</keyword>
<dbReference type="STRING" id="1507870.A0A1V8SCY4"/>
<keyword evidence="7" id="KW-0479">Metal-binding</keyword>
<dbReference type="NCBIfam" id="TIGR00335">
    <property type="entry name" value="primase_sml"/>
    <property type="match status" value="1"/>
</dbReference>
<comment type="similarity">
    <text evidence="1 9">Belongs to the eukaryotic-type primase small subunit family.</text>
</comment>
<reference evidence="12" key="1">
    <citation type="submission" date="2017-03" db="EMBL/GenBank/DDBJ databases">
        <title>Genomes of endolithic fungi from Antarctica.</title>
        <authorList>
            <person name="Coleine C."/>
            <person name="Masonjones S."/>
            <person name="Stajich J.E."/>
        </authorList>
    </citation>
    <scope>NUCLEOTIDE SEQUENCE [LARGE SCALE GENOMIC DNA]</scope>
    <source>
        <strain evidence="12">CCFEE 5527</strain>
    </source>
</reference>
<dbReference type="GO" id="GO:0006269">
    <property type="term" value="P:DNA replication, synthesis of primer"/>
    <property type="evidence" value="ECO:0007669"/>
    <property type="project" value="UniProtKB-KW"/>
</dbReference>
<evidence type="ECO:0000256" key="8">
    <source>
        <dbReference type="ARBA" id="ARBA00023163"/>
    </source>
</evidence>
<evidence type="ECO:0000313" key="11">
    <source>
        <dbReference type="EMBL" id="OQN96929.1"/>
    </source>
</evidence>
<dbReference type="Gene3D" id="3.90.920.10">
    <property type="entry name" value="DNA primase, PRIM domain"/>
    <property type="match status" value="1"/>
</dbReference>
<keyword evidence="3 9" id="KW-0639">Primosome</keyword>
<feature type="region of interest" description="Disordered" evidence="10">
    <location>
        <begin position="1"/>
        <end position="71"/>
    </location>
</feature>
<dbReference type="CDD" id="cd04860">
    <property type="entry name" value="AE_Prim_S"/>
    <property type="match status" value="1"/>
</dbReference>
<protein>
    <recommendedName>
        <fullName evidence="9">DNA primase</fullName>
        <ecNumber evidence="9">2.7.7.-</ecNumber>
    </recommendedName>
</protein>
<gene>
    <name evidence="11" type="ORF">B0A48_16903</name>
</gene>
<evidence type="ECO:0000256" key="1">
    <source>
        <dbReference type="ARBA" id="ARBA00009762"/>
    </source>
</evidence>
<dbReference type="EMBL" id="NAJO01000059">
    <property type="protein sequence ID" value="OQN96929.1"/>
    <property type="molecule type" value="Genomic_DNA"/>
</dbReference>
<dbReference type="OrthoDB" id="19606at2759"/>
<evidence type="ECO:0000256" key="3">
    <source>
        <dbReference type="ARBA" id="ARBA00022515"/>
    </source>
</evidence>
<proteinExistence type="inferred from homology"/>
<feature type="compositionally biased region" description="Low complexity" evidence="10">
    <location>
        <begin position="56"/>
        <end position="67"/>
    </location>
</feature>
<sequence>MDDIFLSNAPAKPLEHEASSEPLSDAAMPDAEPSTVNTNSGQLGDIFDDDSDNDEFSSSVPSTVDSSQPALAPAAQEKSAFKDLSILKQFYQRLLPFRALFQWLNHSASPCADFQHREFAFTLQSDVYVRYQSFASADLFRKACVNTTPLRFEIGPQYTINPRDRKTVLRAGSFRPVMKELVFDIDMTDYDPIRTCCTGAKICHKCWQFIIMAIKVVDAALREDFDFQHVLWVYSGRRGAHAWISDKRARTMDDAKRRAIANYLVLKQDEKKVIRRPLHPHLDRSLDLLNPHFTKDVLSVQDPWATAEQALKLLDLLPDKVLTTALQKKWDSAPNRSSAQKWADIDTVAENGNLSTMNPKQLVDTKQDIRLEYTYPRLDAEVSKKLNHLLKSPFVIHPGTGRVCVPIDVRRLEDFDPLAVPTVTQLLQEIDVWDAEARRKELSEEDKFKVEDWQKTGLKPYVEYFRGYVAALLKDESRGKRERDEEAGADSMEF</sequence>
<name>A0A1V8SCY4_9PEZI</name>
<keyword evidence="8" id="KW-0804">Transcription</keyword>
<keyword evidence="5" id="KW-0548">Nucleotidyltransferase</keyword>
<dbReference type="Proteomes" id="UP000192596">
    <property type="component" value="Unassembled WGS sequence"/>
</dbReference>
<evidence type="ECO:0000313" key="12">
    <source>
        <dbReference type="Proteomes" id="UP000192596"/>
    </source>
</evidence>
<dbReference type="FunFam" id="3.90.920.10:FF:000002">
    <property type="entry name" value="DNA primase"/>
    <property type="match status" value="1"/>
</dbReference>
<accession>A0A1V8SCY4</accession>
<dbReference type="GO" id="GO:0046872">
    <property type="term" value="F:metal ion binding"/>
    <property type="evidence" value="ECO:0007669"/>
    <property type="project" value="UniProtKB-KW"/>
</dbReference>
<dbReference type="GO" id="GO:0003899">
    <property type="term" value="F:DNA-directed RNA polymerase activity"/>
    <property type="evidence" value="ECO:0007669"/>
    <property type="project" value="InterPro"/>
</dbReference>
<evidence type="ECO:0000256" key="10">
    <source>
        <dbReference type="SAM" id="MobiDB-lite"/>
    </source>
</evidence>
<keyword evidence="6 9" id="KW-0235">DNA replication</keyword>
<dbReference type="Pfam" id="PF01896">
    <property type="entry name" value="DNA_primase_S"/>
    <property type="match status" value="1"/>
</dbReference>
<comment type="caution">
    <text evidence="11">The sequence shown here is derived from an EMBL/GenBank/DDBJ whole genome shotgun (WGS) entry which is preliminary data.</text>
</comment>
<evidence type="ECO:0000256" key="6">
    <source>
        <dbReference type="ARBA" id="ARBA00022705"/>
    </source>
</evidence>
<dbReference type="InterPro" id="IPR002755">
    <property type="entry name" value="DNA_primase_S"/>
</dbReference>
<dbReference type="InterPro" id="IPR014052">
    <property type="entry name" value="DNA_primase_ssu_euk/arc"/>
</dbReference>
<organism evidence="11 12">
    <name type="scientific">Cryoendolithus antarcticus</name>
    <dbReference type="NCBI Taxonomy" id="1507870"/>
    <lineage>
        <taxon>Eukaryota</taxon>
        <taxon>Fungi</taxon>
        <taxon>Dikarya</taxon>
        <taxon>Ascomycota</taxon>
        <taxon>Pezizomycotina</taxon>
        <taxon>Dothideomycetes</taxon>
        <taxon>Dothideomycetidae</taxon>
        <taxon>Cladosporiales</taxon>
        <taxon>Cladosporiaceae</taxon>
        <taxon>Cryoendolithus</taxon>
    </lineage>
</organism>
<dbReference type="SUPFAM" id="SSF56747">
    <property type="entry name" value="Prim-pol domain"/>
    <property type="match status" value="1"/>
</dbReference>
<dbReference type="FunCoup" id="A0A1V8SCY4">
    <property type="interactions" value="2306"/>
</dbReference>
<evidence type="ECO:0000256" key="4">
    <source>
        <dbReference type="ARBA" id="ARBA00022679"/>
    </source>
</evidence>
<dbReference type="PANTHER" id="PTHR10536">
    <property type="entry name" value="DNA PRIMASE SMALL SUBUNIT"/>
    <property type="match status" value="1"/>
</dbReference>
<dbReference type="GO" id="GO:0005658">
    <property type="term" value="C:alpha DNA polymerase:primase complex"/>
    <property type="evidence" value="ECO:0007669"/>
    <property type="project" value="UniProtKB-ARBA"/>
</dbReference>
<evidence type="ECO:0000256" key="7">
    <source>
        <dbReference type="ARBA" id="ARBA00022723"/>
    </source>
</evidence>
<dbReference type="AlphaFoldDB" id="A0A1V8SCY4"/>
<feature type="compositionally biased region" description="Acidic residues" evidence="10">
    <location>
        <begin position="46"/>
        <end position="55"/>
    </location>
</feature>
<keyword evidence="12" id="KW-1185">Reference proteome</keyword>
<evidence type="ECO:0000256" key="9">
    <source>
        <dbReference type="RuleBase" id="RU003514"/>
    </source>
</evidence>
<keyword evidence="2 9" id="KW-0240">DNA-directed RNA polymerase</keyword>
<dbReference type="EC" id="2.7.7.-" evidence="9"/>